<keyword evidence="12" id="KW-0961">Cell wall biogenesis/degradation</keyword>
<evidence type="ECO:0000259" key="15">
    <source>
        <dbReference type="Pfam" id="PF03717"/>
    </source>
</evidence>
<dbReference type="PANTHER" id="PTHR30627:SF2">
    <property type="entry name" value="PEPTIDOGLYCAN D,D-TRANSPEPTIDASE MRDA"/>
    <property type="match status" value="1"/>
</dbReference>
<proteinExistence type="inferred from homology"/>
<dbReference type="InterPro" id="IPR050515">
    <property type="entry name" value="Beta-lactam/transpept"/>
</dbReference>
<dbReference type="RefSeq" id="WP_155221056.1">
    <property type="nucleotide sequence ID" value="NZ_WNHB01000029.1"/>
</dbReference>
<evidence type="ECO:0000256" key="10">
    <source>
        <dbReference type="ARBA" id="ARBA00022989"/>
    </source>
</evidence>
<evidence type="ECO:0000256" key="6">
    <source>
        <dbReference type="ARBA" id="ARBA00022475"/>
    </source>
</evidence>
<evidence type="ECO:0000256" key="13">
    <source>
        <dbReference type="ARBA" id="ARBA00034000"/>
    </source>
</evidence>
<dbReference type="GO" id="GO:0008658">
    <property type="term" value="F:penicillin binding"/>
    <property type="evidence" value="ECO:0007669"/>
    <property type="project" value="InterPro"/>
</dbReference>
<evidence type="ECO:0000256" key="8">
    <source>
        <dbReference type="ARBA" id="ARBA00022960"/>
    </source>
</evidence>
<dbReference type="InterPro" id="IPR012338">
    <property type="entry name" value="Beta-lactam/transpept-like"/>
</dbReference>
<keyword evidence="6" id="KW-1003">Cell membrane</keyword>
<dbReference type="UniPathway" id="UPA00219"/>
<comment type="similarity">
    <text evidence="4">Belongs to the transpeptidase family.</text>
</comment>
<evidence type="ECO:0000256" key="11">
    <source>
        <dbReference type="ARBA" id="ARBA00023136"/>
    </source>
</evidence>
<dbReference type="GO" id="GO:0008360">
    <property type="term" value="P:regulation of cell shape"/>
    <property type="evidence" value="ECO:0007669"/>
    <property type="project" value="UniProtKB-KW"/>
</dbReference>
<keyword evidence="17" id="KW-1185">Reference proteome</keyword>
<dbReference type="GO" id="GO:0009252">
    <property type="term" value="P:peptidoglycan biosynthetic process"/>
    <property type="evidence" value="ECO:0007669"/>
    <property type="project" value="UniProtKB-UniPathway"/>
</dbReference>
<comment type="subcellular location">
    <subcellularLocation>
        <location evidence="2">Cell membrane</location>
    </subcellularLocation>
    <subcellularLocation>
        <location evidence="1">Membrane</location>
        <topology evidence="1">Single-pass membrane protein</topology>
    </subcellularLocation>
</comment>
<name>A0A6N8CVC4_9BACI</name>
<accession>A0A6N8CVC4</accession>
<dbReference type="GO" id="GO:0071972">
    <property type="term" value="F:peptidoglycan L,D-transpeptidase activity"/>
    <property type="evidence" value="ECO:0007669"/>
    <property type="project" value="TreeGrafter"/>
</dbReference>
<keyword evidence="10" id="KW-1133">Transmembrane helix</keyword>
<dbReference type="Gene3D" id="1.10.10.1230">
    <property type="entry name" value="Penicillin-binding protein, N-terminal non-catalytic domain, head sub-domain"/>
    <property type="match status" value="1"/>
</dbReference>
<dbReference type="GO" id="GO:0071555">
    <property type="term" value="P:cell wall organization"/>
    <property type="evidence" value="ECO:0007669"/>
    <property type="project" value="UniProtKB-KW"/>
</dbReference>
<evidence type="ECO:0000256" key="9">
    <source>
        <dbReference type="ARBA" id="ARBA00022984"/>
    </source>
</evidence>
<evidence type="ECO:0000313" key="17">
    <source>
        <dbReference type="Proteomes" id="UP000440978"/>
    </source>
</evidence>
<evidence type="ECO:0000256" key="7">
    <source>
        <dbReference type="ARBA" id="ARBA00022692"/>
    </source>
</evidence>
<dbReference type="GO" id="GO:0005886">
    <property type="term" value="C:plasma membrane"/>
    <property type="evidence" value="ECO:0007669"/>
    <property type="project" value="UniProtKB-SubCell"/>
</dbReference>
<dbReference type="InterPro" id="IPR036138">
    <property type="entry name" value="PBP_dimer_sf"/>
</dbReference>
<dbReference type="Pfam" id="PF03717">
    <property type="entry name" value="PBP_dimer"/>
    <property type="match status" value="1"/>
</dbReference>
<dbReference type="InterPro" id="IPR001460">
    <property type="entry name" value="PCN-bd_Tpept"/>
</dbReference>
<reference evidence="16 17" key="1">
    <citation type="submission" date="2019-11" db="EMBL/GenBank/DDBJ databases">
        <title>Terrilactibacillus tamarindus sp. nov. BCM23-1 isolated from bark of Tamarindus indica.</title>
        <authorList>
            <person name="Kingkaew E."/>
            <person name="Tanasupawat S."/>
        </authorList>
    </citation>
    <scope>NUCLEOTIDE SEQUENCE [LARGE SCALE GENOMIC DNA]</scope>
    <source>
        <strain evidence="16 17">BCM23-1</strain>
    </source>
</reference>
<dbReference type="EMBL" id="WNHB01000029">
    <property type="protein sequence ID" value="MTT33175.1"/>
    <property type="molecule type" value="Genomic_DNA"/>
</dbReference>
<keyword evidence="7" id="KW-0812">Transmembrane</keyword>
<keyword evidence="9" id="KW-0573">Peptidoglycan synthesis</keyword>
<dbReference type="Gene3D" id="3.40.710.10">
    <property type="entry name" value="DD-peptidase/beta-lactamase superfamily"/>
    <property type="match status" value="1"/>
</dbReference>
<dbReference type="GO" id="GO:0009002">
    <property type="term" value="F:serine-type D-Ala-D-Ala carboxypeptidase activity"/>
    <property type="evidence" value="ECO:0007669"/>
    <property type="project" value="UniProtKB-EC"/>
</dbReference>
<evidence type="ECO:0000256" key="5">
    <source>
        <dbReference type="ARBA" id="ARBA00012448"/>
    </source>
</evidence>
<dbReference type="Proteomes" id="UP000440978">
    <property type="component" value="Unassembled WGS sequence"/>
</dbReference>
<dbReference type="AlphaFoldDB" id="A0A6N8CVC4"/>
<evidence type="ECO:0000256" key="4">
    <source>
        <dbReference type="ARBA" id="ARBA00007171"/>
    </source>
</evidence>
<evidence type="ECO:0000256" key="3">
    <source>
        <dbReference type="ARBA" id="ARBA00004752"/>
    </source>
</evidence>
<evidence type="ECO:0000256" key="2">
    <source>
        <dbReference type="ARBA" id="ARBA00004236"/>
    </source>
</evidence>
<dbReference type="PANTHER" id="PTHR30627">
    <property type="entry name" value="PEPTIDOGLYCAN D,D-TRANSPEPTIDASE"/>
    <property type="match status" value="1"/>
</dbReference>
<dbReference type="Pfam" id="PF00905">
    <property type="entry name" value="Transpeptidase"/>
    <property type="match status" value="1"/>
</dbReference>
<dbReference type="Gene3D" id="3.90.1310.10">
    <property type="entry name" value="Penicillin-binding protein 2a (Domain 2)"/>
    <property type="match status" value="1"/>
</dbReference>
<feature type="domain" description="Penicillin-binding protein dimerisation" evidence="15">
    <location>
        <begin position="61"/>
        <end position="282"/>
    </location>
</feature>
<evidence type="ECO:0000259" key="14">
    <source>
        <dbReference type="Pfam" id="PF00905"/>
    </source>
</evidence>
<dbReference type="EC" id="3.4.16.4" evidence="5"/>
<comment type="pathway">
    <text evidence="3">Cell wall biogenesis; peptidoglycan biosynthesis.</text>
</comment>
<comment type="caution">
    <text evidence="16">The sequence shown here is derived from an EMBL/GenBank/DDBJ whole genome shotgun (WGS) entry which is preliminary data.</text>
</comment>
<evidence type="ECO:0000256" key="12">
    <source>
        <dbReference type="ARBA" id="ARBA00023316"/>
    </source>
</evidence>
<evidence type="ECO:0000313" key="16">
    <source>
        <dbReference type="EMBL" id="MTT33175.1"/>
    </source>
</evidence>
<gene>
    <name evidence="16" type="ORF">GMB86_14345</name>
</gene>
<organism evidence="16 17">
    <name type="scientific">Terrilactibacillus tamarindi</name>
    <dbReference type="NCBI Taxonomy" id="2599694"/>
    <lineage>
        <taxon>Bacteria</taxon>
        <taxon>Bacillati</taxon>
        <taxon>Bacillota</taxon>
        <taxon>Bacilli</taxon>
        <taxon>Bacillales</taxon>
        <taxon>Bacillaceae</taxon>
        <taxon>Terrilactibacillus</taxon>
    </lineage>
</organism>
<dbReference type="SUPFAM" id="SSF56601">
    <property type="entry name" value="beta-lactamase/transpeptidase-like"/>
    <property type="match status" value="1"/>
</dbReference>
<dbReference type="InterPro" id="IPR005311">
    <property type="entry name" value="PBP_dimer"/>
</dbReference>
<keyword evidence="8" id="KW-0133">Cell shape</keyword>
<evidence type="ECO:0000256" key="1">
    <source>
        <dbReference type="ARBA" id="ARBA00004167"/>
    </source>
</evidence>
<keyword evidence="11" id="KW-0472">Membrane</keyword>
<feature type="domain" description="Penicillin-binding protein transpeptidase" evidence="14">
    <location>
        <begin position="341"/>
        <end position="669"/>
    </location>
</feature>
<sequence length="681" mass="74546">MNKDTKKKKRDSIPFRLNALFLAVFLAFSVLVLRLGVVQVIDGEDYAKAANAKKKATTQLASPRGIITDTTGKVLVGNKAELAIAFIRKPNMQSDQILTIAKKLSKIISVDEKKVTFRDKADYYLLTRFKKLDTAYNKYLSASERKQYSDSTDPKKQAIAYNLMAKRVTVDDVKSIKPEEMKILAIKHELDQAQELTPHIVAKGLTEKQMATIGEHLDEFDGTIETTVDSTRTYPNGYAFYLGQVKDIPEEKIDAFEAKGYNRNDKVGVSYLESQYESYLRGLPTTLTFPMKNNKLVGAPKREEGSRGDDLQLTINMELQKKVNSIVRNQLGKDGARNEAYAVVMNPKTGAILALGGAKRDGSGKIIDASSGTVGSQFQMGSAIKGATVLTGYQHNAVPTSIYDMPIKIKGTNPFRSWTSSIGTIDAAHALMKSSNVFMGRIAGNMAGFHITPAGGQYSATWVPAITDPRFQKAVEDLRQGYSQFGLGTRTGVDIPQSQEATGYSGGMPDNSGVIMYFSIGQFDTYTPLQLGQYVSTIANGGYRVAPHFLQSVHEPSQDGSKLGNTIYSYKTKVLNTIPNTKDQFDTVQHGFYLVTQPGGTASMLGLGQNAKFKIAAKTGTAQVNVNTGLENLTLASYAPYDNPEVAVAVVVPNVYSGHPNSAIALKIYQAYDDIYHYTEK</sequence>
<dbReference type="OrthoDB" id="9770103at2"/>
<comment type="catalytic activity">
    <reaction evidence="13">
        <text>Preferential cleavage: (Ac)2-L-Lys-D-Ala-|-D-Ala. Also transpeptidation of peptidyl-alanyl moieties that are N-acyl substituents of D-alanine.</text>
        <dbReference type="EC" id="3.4.16.4"/>
    </reaction>
</comment>
<dbReference type="SUPFAM" id="SSF56519">
    <property type="entry name" value="Penicillin binding protein dimerisation domain"/>
    <property type="match status" value="1"/>
</dbReference>
<protein>
    <recommendedName>
        <fullName evidence="5">serine-type D-Ala-D-Ala carboxypeptidase</fullName>
        <ecNumber evidence="5">3.4.16.4</ecNumber>
    </recommendedName>
</protein>